<dbReference type="EMBL" id="BARU01014060">
    <property type="protein sequence ID" value="GAH31330.1"/>
    <property type="molecule type" value="Genomic_DNA"/>
</dbReference>
<reference evidence="1" key="1">
    <citation type="journal article" date="2014" name="Front. Microbiol.">
        <title>High frequency of phylogenetically diverse reductive dehalogenase-homologous genes in deep subseafloor sedimentary metagenomes.</title>
        <authorList>
            <person name="Kawai M."/>
            <person name="Futagami T."/>
            <person name="Toyoda A."/>
            <person name="Takaki Y."/>
            <person name="Nishi S."/>
            <person name="Hori S."/>
            <person name="Arai W."/>
            <person name="Tsubouchi T."/>
            <person name="Morono Y."/>
            <person name="Uchiyama I."/>
            <person name="Ito T."/>
            <person name="Fujiyama A."/>
            <person name="Inagaki F."/>
            <person name="Takami H."/>
        </authorList>
    </citation>
    <scope>NUCLEOTIDE SEQUENCE</scope>
    <source>
        <strain evidence="1">Expedition CK06-06</strain>
    </source>
</reference>
<evidence type="ECO:0000313" key="1">
    <source>
        <dbReference type="EMBL" id="GAH31330.1"/>
    </source>
</evidence>
<name>X1FFM9_9ZZZZ</name>
<organism evidence="1">
    <name type="scientific">marine sediment metagenome</name>
    <dbReference type="NCBI Taxonomy" id="412755"/>
    <lineage>
        <taxon>unclassified sequences</taxon>
        <taxon>metagenomes</taxon>
        <taxon>ecological metagenomes</taxon>
    </lineage>
</organism>
<gene>
    <name evidence="1" type="ORF">S03H2_25032</name>
</gene>
<protein>
    <submittedName>
        <fullName evidence="1">Uncharacterized protein</fullName>
    </submittedName>
</protein>
<comment type="caution">
    <text evidence="1">The sequence shown here is derived from an EMBL/GenBank/DDBJ whole genome shotgun (WGS) entry which is preliminary data.</text>
</comment>
<feature type="non-terminal residue" evidence="1">
    <location>
        <position position="1"/>
    </location>
</feature>
<dbReference type="AlphaFoldDB" id="X1FFM9"/>
<proteinExistence type="predicted"/>
<accession>X1FFM9</accession>
<sequence>AIGIRLNIFAIIVVVRFIFGKSEEMSLSTNATMIGTHIS</sequence>